<accession>A0A3N7FLK8</accession>
<sequence length="51" mass="5826">MSTHNETLQRASSQCKQESSNTPKIEPHLTQHKQVEVHYPFPLSGGMKMDM</sequence>
<dbReference type="Proteomes" id="UP000006729">
    <property type="component" value="Chromosome 10"/>
</dbReference>
<feature type="region of interest" description="Disordered" evidence="1">
    <location>
        <begin position="1"/>
        <end position="33"/>
    </location>
</feature>
<dbReference type="InParanoid" id="A0A3N7FLK8"/>
<evidence type="ECO:0000313" key="2">
    <source>
        <dbReference type="EMBL" id="RQO96433.1"/>
    </source>
</evidence>
<gene>
    <name evidence="2" type="ORF">POPTR_010G083750</name>
</gene>
<dbReference type="AlphaFoldDB" id="A0A3N7FLK8"/>
<keyword evidence="3" id="KW-1185">Reference proteome</keyword>
<proteinExistence type="predicted"/>
<reference evidence="2 3" key="1">
    <citation type="journal article" date="2006" name="Science">
        <title>The genome of black cottonwood, Populus trichocarpa (Torr. &amp; Gray).</title>
        <authorList>
            <person name="Tuskan G.A."/>
            <person name="Difazio S."/>
            <person name="Jansson S."/>
            <person name="Bohlmann J."/>
            <person name="Grigoriev I."/>
            <person name="Hellsten U."/>
            <person name="Putnam N."/>
            <person name="Ralph S."/>
            <person name="Rombauts S."/>
            <person name="Salamov A."/>
            <person name="Schein J."/>
            <person name="Sterck L."/>
            <person name="Aerts A."/>
            <person name="Bhalerao R.R."/>
            <person name="Bhalerao R.P."/>
            <person name="Blaudez D."/>
            <person name="Boerjan W."/>
            <person name="Brun A."/>
            <person name="Brunner A."/>
            <person name="Busov V."/>
            <person name="Campbell M."/>
            <person name="Carlson J."/>
            <person name="Chalot M."/>
            <person name="Chapman J."/>
            <person name="Chen G.L."/>
            <person name="Cooper D."/>
            <person name="Coutinho P.M."/>
            <person name="Couturier J."/>
            <person name="Covert S."/>
            <person name="Cronk Q."/>
            <person name="Cunningham R."/>
            <person name="Davis J."/>
            <person name="Degroeve S."/>
            <person name="Dejardin A."/>
            <person name="Depamphilis C."/>
            <person name="Detter J."/>
            <person name="Dirks B."/>
            <person name="Dubchak I."/>
            <person name="Duplessis S."/>
            <person name="Ehlting J."/>
            <person name="Ellis B."/>
            <person name="Gendler K."/>
            <person name="Goodstein D."/>
            <person name="Gribskov M."/>
            <person name="Grimwood J."/>
            <person name="Groover A."/>
            <person name="Gunter L."/>
            <person name="Hamberger B."/>
            <person name="Heinze B."/>
            <person name="Helariutta Y."/>
            <person name="Henrissat B."/>
            <person name="Holligan D."/>
            <person name="Holt R."/>
            <person name="Huang W."/>
            <person name="Islam-Faridi N."/>
            <person name="Jones S."/>
            <person name="Jones-Rhoades M."/>
            <person name="Jorgensen R."/>
            <person name="Joshi C."/>
            <person name="Kangasjarvi J."/>
            <person name="Karlsson J."/>
            <person name="Kelleher C."/>
            <person name="Kirkpatrick R."/>
            <person name="Kirst M."/>
            <person name="Kohler A."/>
            <person name="Kalluri U."/>
            <person name="Larimer F."/>
            <person name="Leebens-Mack J."/>
            <person name="Leple J.C."/>
            <person name="Locascio P."/>
            <person name="Lou Y."/>
            <person name="Lucas S."/>
            <person name="Martin F."/>
            <person name="Montanini B."/>
            <person name="Napoli C."/>
            <person name="Nelson D.R."/>
            <person name="Nelson C."/>
            <person name="Nieminen K."/>
            <person name="Nilsson O."/>
            <person name="Pereda V."/>
            <person name="Peter G."/>
            <person name="Philippe R."/>
            <person name="Pilate G."/>
            <person name="Poliakov A."/>
            <person name="Razumovskaya J."/>
            <person name="Richardson P."/>
            <person name="Rinaldi C."/>
            <person name="Ritland K."/>
            <person name="Rouze P."/>
            <person name="Ryaboy D."/>
            <person name="Schmutz J."/>
            <person name="Schrader J."/>
            <person name="Segerman B."/>
            <person name="Shin H."/>
            <person name="Siddiqui A."/>
            <person name="Sterky F."/>
            <person name="Terry A."/>
            <person name="Tsai C.J."/>
            <person name="Uberbacher E."/>
            <person name="Unneberg P."/>
            <person name="Vahala J."/>
            <person name="Wall K."/>
            <person name="Wessler S."/>
            <person name="Yang G."/>
            <person name="Yin T."/>
            <person name="Douglas C."/>
            <person name="Marra M."/>
            <person name="Sandberg G."/>
            <person name="Van de Peer Y."/>
            <person name="Rokhsar D."/>
        </authorList>
    </citation>
    <scope>NUCLEOTIDE SEQUENCE [LARGE SCALE GENOMIC DNA]</scope>
    <source>
        <strain evidence="3">cv. Nisqually</strain>
    </source>
</reference>
<feature type="compositionally biased region" description="Polar residues" evidence="1">
    <location>
        <begin position="1"/>
        <end position="23"/>
    </location>
</feature>
<dbReference type="EMBL" id="CM009299">
    <property type="protein sequence ID" value="RQO96433.1"/>
    <property type="molecule type" value="Genomic_DNA"/>
</dbReference>
<evidence type="ECO:0000256" key="1">
    <source>
        <dbReference type="SAM" id="MobiDB-lite"/>
    </source>
</evidence>
<protein>
    <submittedName>
        <fullName evidence="2">Uncharacterized protein</fullName>
    </submittedName>
</protein>
<name>A0A3N7FLK8_POPTR</name>
<evidence type="ECO:0000313" key="3">
    <source>
        <dbReference type="Proteomes" id="UP000006729"/>
    </source>
</evidence>
<organism evidence="2 3">
    <name type="scientific">Populus trichocarpa</name>
    <name type="common">Western balsam poplar</name>
    <name type="synonym">Populus balsamifera subsp. trichocarpa</name>
    <dbReference type="NCBI Taxonomy" id="3694"/>
    <lineage>
        <taxon>Eukaryota</taxon>
        <taxon>Viridiplantae</taxon>
        <taxon>Streptophyta</taxon>
        <taxon>Embryophyta</taxon>
        <taxon>Tracheophyta</taxon>
        <taxon>Spermatophyta</taxon>
        <taxon>Magnoliopsida</taxon>
        <taxon>eudicotyledons</taxon>
        <taxon>Gunneridae</taxon>
        <taxon>Pentapetalae</taxon>
        <taxon>rosids</taxon>
        <taxon>fabids</taxon>
        <taxon>Malpighiales</taxon>
        <taxon>Salicaceae</taxon>
        <taxon>Saliceae</taxon>
        <taxon>Populus</taxon>
    </lineage>
</organism>